<keyword evidence="2" id="KW-0812">Transmembrane</keyword>
<accession>A0A7Z0C375</accession>
<keyword evidence="2" id="KW-0472">Membrane</keyword>
<gene>
    <name evidence="4" type="ORF">BKA05_002353</name>
</gene>
<dbReference type="InterPro" id="IPR005625">
    <property type="entry name" value="PepSY-ass_TM"/>
</dbReference>
<evidence type="ECO:0000313" key="5">
    <source>
        <dbReference type="Proteomes" id="UP000537326"/>
    </source>
</evidence>
<reference evidence="4 5" key="1">
    <citation type="submission" date="2020-07" db="EMBL/GenBank/DDBJ databases">
        <title>Sequencing the genomes of 1000 actinobacteria strains.</title>
        <authorList>
            <person name="Klenk H.-P."/>
        </authorList>
    </citation>
    <scope>NUCLEOTIDE SEQUENCE [LARGE SCALE GENOMIC DNA]</scope>
    <source>
        <strain evidence="4 5">DSM 18248</strain>
    </source>
</reference>
<feature type="transmembrane region" description="Helical" evidence="2">
    <location>
        <begin position="394"/>
        <end position="418"/>
    </location>
</feature>
<dbReference type="RefSeq" id="WP_343045642.1">
    <property type="nucleotide sequence ID" value="NZ_BAAAPP010000005.1"/>
</dbReference>
<feature type="transmembrane region" description="Helical" evidence="2">
    <location>
        <begin position="37"/>
        <end position="61"/>
    </location>
</feature>
<comment type="caution">
    <text evidence="4">The sequence shown here is derived from an EMBL/GenBank/DDBJ whole genome shotgun (WGS) entry which is preliminary data.</text>
</comment>
<dbReference type="EMBL" id="JACBZI010000001">
    <property type="protein sequence ID" value="NYI10838.1"/>
    <property type="molecule type" value="Genomic_DNA"/>
</dbReference>
<feature type="region of interest" description="Disordered" evidence="1">
    <location>
        <begin position="263"/>
        <end position="282"/>
    </location>
</feature>
<dbReference type="Pfam" id="PF03413">
    <property type="entry name" value="PepSY"/>
    <property type="match status" value="1"/>
</dbReference>
<dbReference type="PANTHER" id="PTHR34219:SF1">
    <property type="entry name" value="PEPSY DOMAIN-CONTAINING PROTEIN"/>
    <property type="match status" value="1"/>
</dbReference>
<proteinExistence type="predicted"/>
<feature type="transmembrane region" description="Helical" evidence="2">
    <location>
        <begin position="214"/>
        <end position="232"/>
    </location>
</feature>
<feature type="domain" description="PepSY" evidence="3">
    <location>
        <begin position="90"/>
        <end position="146"/>
    </location>
</feature>
<feature type="transmembrane region" description="Helical" evidence="2">
    <location>
        <begin position="442"/>
        <end position="467"/>
    </location>
</feature>
<dbReference type="InterPro" id="IPR025711">
    <property type="entry name" value="PepSY"/>
</dbReference>
<dbReference type="PANTHER" id="PTHR34219">
    <property type="entry name" value="IRON-REGULATED INNER MEMBRANE PROTEIN-RELATED"/>
    <property type="match status" value="1"/>
</dbReference>
<feature type="region of interest" description="Disordered" evidence="1">
    <location>
        <begin position="1"/>
        <end position="27"/>
    </location>
</feature>
<evidence type="ECO:0000256" key="2">
    <source>
        <dbReference type="SAM" id="Phobius"/>
    </source>
</evidence>
<evidence type="ECO:0000256" key="1">
    <source>
        <dbReference type="SAM" id="MobiDB-lite"/>
    </source>
</evidence>
<feature type="transmembrane region" description="Helical" evidence="2">
    <location>
        <begin position="172"/>
        <end position="193"/>
    </location>
</feature>
<organism evidence="4 5">
    <name type="scientific">Nocardioides marinus</name>
    <dbReference type="NCBI Taxonomy" id="374514"/>
    <lineage>
        <taxon>Bacteria</taxon>
        <taxon>Bacillati</taxon>
        <taxon>Actinomycetota</taxon>
        <taxon>Actinomycetes</taxon>
        <taxon>Propionibacteriales</taxon>
        <taxon>Nocardioidaceae</taxon>
        <taxon>Nocardioides</taxon>
    </lineage>
</organism>
<name>A0A7Z0C375_9ACTN</name>
<dbReference type="Pfam" id="PF03929">
    <property type="entry name" value="PepSY_TM"/>
    <property type="match status" value="1"/>
</dbReference>
<evidence type="ECO:0000259" key="3">
    <source>
        <dbReference type="Pfam" id="PF03413"/>
    </source>
</evidence>
<evidence type="ECO:0000313" key="4">
    <source>
        <dbReference type="EMBL" id="NYI10838.1"/>
    </source>
</evidence>
<dbReference type="Proteomes" id="UP000537326">
    <property type="component" value="Unassembled WGS sequence"/>
</dbReference>
<protein>
    <submittedName>
        <fullName evidence="4">Putative iron-regulated membrane protein</fullName>
    </submittedName>
</protein>
<keyword evidence="5" id="KW-1185">Reference proteome</keyword>
<keyword evidence="2" id="KW-1133">Transmembrane helix</keyword>
<dbReference type="AlphaFoldDB" id="A0A7Z0C375"/>
<sequence>MTTSLHPPLPTPDPTPEPRRPDQPAGRGGLLRAAWRWHFFASFLVVPVLLLLAGTGLIYLFRFQLEPLLHADLMRVDVPADAQAAATTKTPTTQLDAVRKAFPDATVVSVTEPGAADEPTRFSVTTADGAGRDVYVDPYDGTVLGSLDPDTTLSGYAVRLHGELMAGRLGDAVIELGACWAVVMALTGYYLFWRGRTARRRRRAAGRPGARLRSRHASIGLVAGVGLLYLLVSGLPWTGVWGERVQTLATDNGTSMWSLDPGAVSDPTSTLDESLPHSHAGDVPWAMGEAEVPTSDPSGHEGPVANLDTALAVADREGLRHPLTVALPSDDPAEPGVYSVIGYAFDAPSDERTVHVDRYSGQVVSAYGFDDYPLLAKVVSQGIGLHEGRSFGLWSFWGAALMCLAIIAMCVTGPLMWWRRRPRGAGRLGAPRGRMPLRSSPLLVVALVALGVFLPLFGISLVVVLLLDQLVLRRVPALAGWFDTVRA</sequence>